<organism evidence="1 2">
    <name type="scientific">Trichomonas vaginalis (strain ATCC PRA-98 / G3)</name>
    <dbReference type="NCBI Taxonomy" id="412133"/>
    <lineage>
        <taxon>Eukaryota</taxon>
        <taxon>Metamonada</taxon>
        <taxon>Parabasalia</taxon>
        <taxon>Trichomonadida</taxon>
        <taxon>Trichomonadidae</taxon>
        <taxon>Trichomonas</taxon>
    </lineage>
</organism>
<protein>
    <submittedName>
        <fullName evidence="1">Uncharacterized protein</fullName>
    </submittedName>
</protein>
<keyword evidence="2" id="KW-1185">Reference proteome</keyword>
<proteinExistence type="predicted"/>
<dbReference type="SMR" id="A2F637"/>
<dbReference type="AlphaFoldDB" id="A2F637"/>
<dbReference type="SUPFAM" id="SSF48371">
    <property type="entry name" value="ARM repeat"/>
    <property type="match status" value="1"/>
</dbReference>
<evidence type="ECO:0000313" key="2">
    <source>
        <dbReference type="Proteomes" id="UP000001542"/>
    </source>
</evidence>
<dbReference type="KEGG" id="tva:4757417"/>
<accession>A2F637</accession>
<reference evidence="1" key="2">
    <citation type="journal article" date="2007" name="Science">
        <title>Draft genome sequence of the sexually transmitted pathogen Trichomonas vaginalis.</title>
        <authorList>
            <person name="Carlton J.M."/>
            <person name="Hirt R.P."/>
            <person name="Silva J.C."/>
            <person name="Delcher A.L."/>
            <person name="Schatz M."/>
            <person name="Zhao Q."/>
            <person name="Wortman J.R."/>
            <person name="Bidwell S.L."/>
            <person name="Alsmark U.C.M."/>
            <person name="Besteiro S."/>
            <person name="Sicheritz-Ponten T."/>
            <person name="Noel C.J."/>
            <person name="Dacks J.B."/>
            <person name="Foster P.G."/>
            <person name="Simillion C."/>
            <person name="Van de Peer Y."/>
            <person name="Miranda-Saavedra D."/>
            <person name="Barton G.J."/>
            <person name="Westrop G.D."/>
            <person name="Mueller S."/>
            <person name="Dessi D."/>
            <person name="Fiori P.L."/>
            <person name="Ren Q."/>
            <person name="Paulsen I."/>
            <person name="Zhang H."/>
            <person name="Bastida-Corcuera F.D."/>
            <person name="Simoes-Barbosa A."/>
            <person name="Brown M.T."/>
            <person name="Hayes R.D."/>
            <person name="Mukherjee M."/>
            <person name="Okumura C.Y."/>
            <person name="Schneider R."/>
            <person name="Smith A.J."/>
            <person name="Vanacova S."/>
            <person name="Villalvazo M."/>
            <person name="Haas B.J."/>
            <person name="Pertea M."/>
            <person name="Feldblyum T.V."/>
            <person name="Utterback T.R."/>
            <person name="Shu C.L."/>
            <person name="Osoegawa K."/>
            <person name="de Jong P.J."/>
            <person name="Hrdy I."/>
            <person name="Horvathova L."/>
            <person name="Zubacova Z."/>
            <person name="Dolezal P."/>
            <person name="Malik S.B."/>
            <person name="Logsdon J.M. Jr."/>
            <person name="Henze K."/>
            <person name="Gupta A."/>
            <person name="Wang C.C."/>
            <person name="Dunne R.L."/>
            <person name="Upcroft J.A."/>
            <person name="Upcroft P."/>
            <person name="White O."/>
            <person name="Salzberg S.L."/>
            <person name="Tang P."/>
            <person name="Chiu C.-H."/>
            <person name="Lee Y.-S."/>
            <person name="Embley T.M."/>
            <person name="Coombs G.H."/>
            <person name="Mottram J.C."/>
            <person name="Tachezy J."/>
            <person name="Fraser-Liggett C.M."/>
            <person name="Johnson P.J."/>
        </authorList>
    </citation>
    <scope>NUCLEOTIDE SEQUENCE [LARGE SCALE GENOMIC DNA]</scope>
    <source>
        <strain evidence="1">G3</strain>
    </source>
</reference>
<dbReference type="VEuPathDB" id="TrichDB:TVAGG3_0363780"/>
<gene>
    <name evidence="1" type="ORF">TVAG_215070</name>
</gene>
<dbReference type="VEuPathDB" id="TrichDB:TVAG_215070"/>
<name>A2F637_TRIV3</name>
<dbReference type="InterPro" id="IPR016024">
    <property type="entry name" value="ARM-type_fold"/>
</dbReference>
<dbReference type="OrthoDB" id="10642634at2759"/>
<dbReference type="EMBL" id="DS113631">
    <property type="protein sequence ID" value="EAX99607.1"/>
    <property type="molecule type" value="Genomic_DNA"/>
</dbReference>
<reference evidence="1" key="1">
    <citation type="submission" date="2006-10" db="EMBL/GenBank/DDBJ databases">
        <authorList>
            <person name="Amadeo P."/>
            <person name="Zhao Q."/>
            <person name="Wortman J."/>
            <person name="Fraser-Liggett C."/>
            <person name="Carlton J."/>
        </authorList>
    </citation>
    <scope>NUCLEOTIDE SEQUENCE</scope>
    <source>
        <strain evidence="1">G3</strain>
    </source>
</reference>
<evidence type="ECO:0000313" key="1">
    <source>
        <dbReference type="EMBL" id="EAX99607.1"/>
    </source>
</evidence>
<dbReference type="InParanoid" id="A2F637"/>
<dbReference type="RefSeq" id="XP_001312537.1">
    <property type="nucleotide sequence ID" value="XM_001312536.1"/>
</dbReference>
<sequence>MFGFGLPPAAPKLVSLLEEPNPSLQAILSDDSCIRAFRQNFTSLSKFINERAVEVLACALSNDPNALRAYQLFGVENDSLLITISNTPSWLDEVSKEVFNENPDEVYINRFAHITELIALKKPSLLFKDVSYVDKFFPYIHLRAVYGIFESLFVITELSLDEVQNQMSSSDFLEKLLDYLKSISDSQDPYTEGRASSIYKLISLMSNSDKMKPKVQDPKIIPKLLLNFAISDPRILENKWQAVYDVLSESTANLLMPEINTIIGFLDFENTYYPHQVIAINLLVKLALNLEEVRKILEGAHIEDKFVAILQHFPQYTFAHLAIKNYCIQLKDYKELSVPVIKKIIDFANIAICDDTTAVVTRAIIWELVAECKKQDVLQDPIAGLSDTAKEILNNLDKLSETQYGGEVPENQPVGDDGLSSLTPEQIMTLLRFLTSGH</sequence>
<dbReference type="Proteomes" id="UP000001542">
    <property type="component" value="Unassembled WGS sequence"/>
</dbReference>